<evidence type="ECO:0000313" key="3">
    <source>
        <dbReference type="Proteomes" id="UP000057938"/>
    </source>
</evidence>
<dbReference type="PATRIC" id="fig|361183.4.peg.1801"/>
<evidence type="ECO:0000256" key="1">
    <source>
        <dbReference type="SAM" id="MobiDB-lite"/>
    </source>
</evidence>
<accession>A0A0M4MHP9</accession>
<dbReference type="EMBL" id="CP012669">
    <property type="protein sequence ID" value="ALE17118.1"/>
    <property type="molecule type" value="Genomic_DNA"/>
</dbReference>
<dbReference type="OrthoDB" id="9768556at2"/>
<organism evidence="2 3">
    <name type="scientific">Altererythrobacter epoxidivorans</name>
    <dbReference type="NCBI Taxonomy" id="361183"/>
    <lineage>
        <taxon>Bacteria</taxon>
        <taxon>Pseudomonadati</taxon>
        <taxon>Pseudomonadota</taxon>
        <taxon>Alphaproteobacteria</taxon>
        <taxon>Sphingomonadales</taxon>
        <taxon>Erythrobacteraceae</taxon>
        <taxon>Altererythrobacter</taxon>
    </lineage>
</organism>
<dbReference type="RefSeq" id="WP_061925662.1">
    <property type="nucleotide sequence ID" value="NZ_CP012669.1"/>
</dbReference>
<dbReference type="Proteomes" id="UP000057938">
    <property type="component" value="Chromosome"/>
</dbReference>
<dbReference type="AlphaFoldDB" id="A0A0M4MHP9"/>
<keyword evidence="3" id="KW-1185">Reference proteome</keyword>
<reference evidence="2 3" key="1">
    <citation type="submission" date="2015-09" db="EMBL/GenBank/DDBJ databases">
        <title>Complete genome sequence of a benzo[a]pyrene-degrading bacterium Altererythrobacter epoxidivorans CGMCC 1.7731T.</title>
        <authorList>
            <person name="Li Z."/>
            <person name="Cheng H."/>
            <person name="Huo Y."/>
            <person name="Xu X."/>
        </authorList>
    </citation>
    <scope>NUCLEOTIDE SEQUENCE [LARGE SCALE GENOMIC DNA]</scope>
    <source>
        <strain evidence="2 3">CGMCC 1.7731</strain>
    </source>
</reference>
<name>A0A0M4MHP9_9SPHN</name>
<feature type="region of interest" description="Disordered" evidence="1">
    <location>
        <begin position="154"/>
        <end position="191"/>
    </location>
</feature>
<protein>
    <submittedName>
        <fullName evidence="2">Uncharacterized protein</fullName>
    </submittedName>
</protein>
<sequence length="191" mass="20882">MADPLEEQYQAPLPSLAPIPWNKLALSVEGRQAVAKALLDGYPRNQIAKALGTTVKTLKRLIDEDGELLDAVDVRKDAEEAELRELLMGMARKGDTVAAIFLGKSQFGWRDRDDGRVKFDTDGQAGVLVVPGTIPLDQWSVAALKQQEQYREAPQDVLDQMAESEAEARKANAPHTGTPGIEGLRLVKPGR</sequence>
<dbReference type="KEGG" id="aep:AMC99_01830"/>
<proteinExistence type="predicted"/>
<evidence type="ECO:0000313" key="2">
    <source>
        <dbReference type="EMBL" id="ALE17118.1"/>
    </source>
</evidence>
<gene>
    <name evidence="2" type="ORF">AMC99_01830</name>
</gene>